<protein>
    <submittedName>
        <fullName evidence="1">Uncharacterized protein</fullName>
    </submittedName>
</protein>
<evidence type="ECO:0000313" key="2">
    <source>
        <dbReference type="Proteomes" id="UP000470520"/>
    </source>
</evidence>
<name>A0A7K3QRI3_9ACTN</name>
<proteinExistence type="predicted"/>
<gene>
    <name evidence="1" type="ORF">G3I21_11780</name>
</gene>
<accession>A0A7K3QRI3</accession>
<sequence>MTHPISHLDVSLPVVEADIRLHNLLNTPPAGHTPSLQPGEWYERVFDAMACAHPEACTCNGGAQ</sequence>
<reference evidence="1 2" key="1">
    <citation type="submission" date="2020-01" db="EMBL/GenBank/DDBJ databases">
        <title>Insect and environment-associated Actinomycetes.</title>
        <authorList>
            <person name="Currrie C."/>
            <person name="Chevrette M."/>
            <person name="Carlson C."/>
            <person name="Stubbendieck R."/>
            <person name="Wendt-Pienkowski E."/>
        </authorList>
    </citation>
    <scope>NUCLEOTIDE SEQUENCE [LARGE SCALE GENOMIC DNA]</scope>
    <source>
        <strain evidence="1 2">SID7754</strain>
    </source>
</reference>
<dbReference type="RefSeq" id="WP_164188190.1">
    <property type="nucleotide sequence ID" value="NZ_JAAGMR010000145.1"/>
</dbReference>
<dbReference type="AlphaFoldDB" id="A0A7K3QRI3"/>
<dbReference type="EMBL" id="JAAGMR010000145">
    <property type="protein sequence ID" value="NEB92390.1"/>
    <property type="molecule type" value="Genomic_DNA"/>
</dbReference>
<dbReference type="Proteomes" id="UP000470520">
    <property type="component" value="Unassembled WGS sequence"/>
</dbReference>
<organism evidence="1 2">
    <name type="scientific">Streptomyces bauhiniae</name>
    <dbReference type="NCBI Taxonomy" id="2340725"/>
    <lineage>
        <taxon>Bacteria</taxon>
        <taxon>Bacillati</taxon>
        <taxon>Actinomycetota</taxon>
        <taxon>Actinomycetes</taxon>
        <taxon>Kitasatosporales</taxon>
        <taxon>Streptomycetaceae</taxon>
        <taxon>Streptomyces</taxon>
    </lineage>
</organism>
<comment type="caution">
    <text evidence="1">The sequence shown here is derived from an EMBL/GenBank/DDBJ whole genome shotgun (WGS) entry which is preliminary data.</text>
</comment>
<evidence type="ECO:0000313" key="1">
    <source>
        <dbReference type="EMBL" id="NEB92390.1"/>
    </source>
</evidence>